<accession>G8M0P4</accession>
<dbReference type="InterPro" id="IPR029044">
    <property type="entry name" value="Nucleotide-diphossugar_trans"/>
</dbReference>
<evidence type="ECO:0000256" key="1">
    <source>
        <dbReference type="SAM" id="Phobius"/>
    </source>
</evidence>
<dbReference type="InterPro" id="IPR001173">
    <property type="entry name" value="Glyco_trans_2-like"/>
</dbReference>
<feature type="transmembrane region" description="Helical" evidence="1">
    <location>
        <begin position="251"/>
        <end position="273"/>
    </location>
</feature>
<reference evidence="3 4" key="2">
    <citation type="journal article" date="2012" name="Stand. Genomic Sci.">
        <title>Complete Genome Sequence of Clostridium clariflavum DSM 19732.</title>
        <authorList>
            <person name="Izquierdo J.A."/>
            <person name="Goodwin L."/>
            <person name="Davenport K.W."/>
            <person name="Teshima H."/>
            <person name="Bruce D."/>
            <person name="Detter C."/>
            <person name="Tapia R."/>
            <person name="Han S."/>
            <person name="Land M."/>
            <person name="Hauser L."/>
            <person name="Jeffries C.D."/>
            <person name="Han J."/>
            <person name="Pitluck S."/>
            <person name="Nolan M."/>
            <person name="Chen A."/>
            <person name="Huntemann M."/>
            <person name="Mavromatis K."/>
            <person name="Mikhailova N."/>
            <person name="Liolios K."/>
            <person name="Woyke T."/>
            <person name="Lynd L.R."/>
        </authorList>
    </citation>
    <scope>NUCLEOTIDE SEQUENCE [LARGE SCALE GENOMIC DNA]</scope>
    <source>
        <strain evidence="4">DSM 19732 / NBRC 101661 / EBR45</strain>
    </source>
</reference>
<reference evidence="4" key="1">
    <citation type="submission" date="2011-12" db="EMBL/GenBank/DDBJ databases">
        <title>Complete sequence of Clostridium clariflavum DSM 19732.</title>
        <authorList>
            <consortium name="US DOE Joint Genome Institute"/>
            <person name="Lucas S."/>
            <person name="Han J."/>
            <person name="Lapidus A."/>
            <person name="Cheng J.-F."/>
            <person name="Goodwin L."/>
            <person name="Pitluck S."/>
            <person name="Peters L."/>
            <person name="Teshima H."/>
            <person name="Detter J.C."/>
            <person name="Han C."/>
            <person name="Tapia R."/>
            <person name="Land M."/>
            <person name="Hauser L."/>
            <person name="Kyrpides N."/>
            <person name="Ivanova N."/>
            <person name="Pagani I."/>
            <person name="Kitzmiller T."/>
            <person name="Lynd L."/>
            <person name="Izquierdo J."/>
            <person name="Woyke T."/>
        </authorList>
    </citation>
    <scope>NUCLEOTIDE SEQUENCE [LARGE SCALE GENOMIC DNA]</scope>
    <source>
        <strain evidence="4">DSM 19732 / NBRC 101661 / EBR45</strain>
    </source>
</reference>
<dbReference type="Pfam" id="PF00535">
    <property type="entry name" value="Glycos_transf_2"/>
    <property type="match status" value="1"/>
</dbReference>
<dbReference type="GO" id="GO:0016740">
    <property type="term" value="F:transferase activity"/>
    <property type="evidence" value="ECO:0007669"/>
    <property type="project" value="UniProtKB-KW"/>
</dbReference>
<dbReference type="AlphaFoldDB" id="G8M0P4"/>
<dbReference type="CDD" id="cd04187">
    <property type="entry name" value="DPM1_like_bac"/>
    <property type="match status" value="1"/>
</dbReference>
<dbReference type="GO" id="GO:0005886">
    <property type="term" value="C:plasma membrane"/>
    <property type="evidence" value="ECO:0007669"/>
    <property type="project" value="TreeGrafter"/>
</dbReference>
<dbReference type="Proteomes" id="UP000005435">
    <property type="component" value="Chromosome"/>
</dbReference>
<dbReference type="RefSeq" id="WP_014255690.1">
    <property type="nucleotide sequence ID" value="NC_016627.1"/>
</dbReference>
<dbReference type="EMBL" id="CP003065">
    <property type="protein sequence ID" value="AEV69125.1"/>
    <property type="molecule type" value="Genomic_DNA"/>
</dbReference>
<dbReference type="HOGENOM" id="CLU_033536_0_1_9"/>
<evidence type="ECO:0000259" key="2">
    <source>
        <dbReference type="Pfam" id="PF00535"/>
    </source>
</evidence>
<keyword evidence="1" id="KW-1133">Transmembrane helix</keyword>
<name>G8M0P4_ACECE</name>
<keyword evidence="1" id="KW-0812">Transmembrane</keyword>
<dbReference type="PANTHER" id="PTHR48090">
    <property type="entry name" value="UNDECAPRENYL-PHOSPHATE 4-DEOXY-4-FORMAMIDO-L-ARABINOSE TRANSFERASE-RELATED"/>
    <property type="match status" value="1"/>
</dbReference>
<gene>
    <name evidence="3" type="ordered locus">Clocl_2555</name>
</gene>
<dbReference type="PANTHER" id="PTHR48090:SF8">
    <property type="entry name" value="GLYCOSYLTRANSFERASE CSBB-RELATED"/>
    <property type="match status" value="1"/>
</dbReference>
<dbReference type="InterPro" id="IPR050256">
    <property type="entry name" value="Glycosyltransferase_2"/>
</dbReference>
<feature type="transmembrane region" description="Helical" evidence="1">
    <location>
        <begin position="279"/>
        <end position="306"/>
    </location>
</feature>
<organism evidence="3 4">
    <name type="scientific">Acetivibrio clariflavus (strain DSM 19732 / NBRC 101661 / EBR45)</name>
    <name type="common">Clostridium clariflavum</name>
    <dbReference type="NCBI Taxonomy" id="720554"/>
    <lineage>
        <taxon>Bacteria</taxon>
        <taxon>Bacillati</taxon>
        <taxon>Bacillota</taxon>
        <taxon>Clostridia</taxon>
        <taxon>Eubacteriales</taxon>
        <taxon>Oscillospiraceae</taxon>
        <taxon>Acetivibrio</taxon>
    </lineage>
</organism>
<evidence type="ECO:0000313" key="3">
    <source>
        <dbReference type="EMBL" id="AEV69125.1"/>
    </source>
</evidence>
<protein>
    <submittedName>
        <fullName evidence="3">Glycosyl transferase</fullName>
    </submittedName>
</protein>
<dbReference type="OrthoDB" id="9807778at2"/>
<dbReference type="STRING" id="720554.Clocl_2555"/>
<dbReference type="SUPFAM" id="SSF53448">
    <property type="entry name" value="Nucleotide-diphospho-sugar transferases"/>
    <property type="match status" value="1"/>
</dbReference>
<dbReference type="KEGG" id="ccl:Clocl_2555"/>
<keyword evidence="4" id="KW-1185">Reference proteome</keyword>
<dbReference type="Gene3D" id="3.90.550.10">
    <property type="entry name" value="Spore Coat Polysaccharide Biosynthesis Protein SpsA, Chain A"/>
    <property type="match status" value="1"/>
</dbReference>
<evidence type="ECO:0000313" key="4">
    <source>
        <dbReference type="Proteomes" id="UP000005435"/>
    </source>
</evidence>
<keyword evidence="1" id="KW-0472">Membrane</keyword>
<feature type="domain" description="Glycosyltransferase 2-like" evidence="2">
    <location>
        <begin position="22"/>
        <end position="186"/>
    </location>
</feature>
<proteinExistence type="predicted"/>
<keyword evidence="3" id="KW-0808">Transferase</keyword>
<sequence length="332" mass="37708">MNQSVESQNDLNGELIKKDCISVVVPCYNEGELLLVLHNKLCEIAQLMAEVDFEYIFVDDGSKDNTITVIKSLYEKDSRVKYISFSRNFGKEAAMLSGMQMAKGDFVAIIDADMQDPPTMIPEMYKGIKEEGYDCVAARRINRIGEPKLRSFFARQFYKLMRILSKTEIVDGARDFRLMTRQMTDAILSVCEYNRFSKGIFSWVGFNTKWLEYENIERAGGRSKWSFWKLFLYSIDGIVAFSTAPLALSSLLGIFFCAIAFISIVITIIRQLVWGGSAYGWSSLVCIILFLAGIQLFCIGILGQYLSKTYLETKKRPVYIVKEKGDGSDKSK</sequence>
<dbReference type="eggNOG" id="COG0463">
    <property type="taxonomic scope" value="Bacteria"/>
</dbReference>